<reference evidence="3 4" key="1">
    <citation type="submission" date="2024-02" db="EMBL/GenBank/DDBJ databases">
        <authorList>
            <person name="Chen Y."/>
            <person name="Shah S."/>
            <person name="Dougan E. K."/>
            <person name="Thang M."/>
            <person name="Chan C."/>
        </authorList>
    </citation>
    <scope>NUCLEOTIDE SEQUENCE [LARGE SCALE GENOMIC DNA]</scope>
</reference>
<dbReference type="Proteomes" id="UP001642484">
    <property type="component" value="Unassembled WGS sequence"/>
</dbReference>
<feature type="transmembrane region" description="Helical" evidence="2">
    <location>
        <begin position="65"/>
        <end position="85"/>
    </location>
</feature>
<keyword evidence="2" id="KW-0812">Transmembrane</keyword>
<dbReference type="EMBL" id="CAXAMN010026916">
    <property type="protein sequence ID" value="CAK9106755.1"/>
    <property type="molecule type" value="Genomic_DNA"/>
</dbReference>
<evidence type="ECO:0000313" key="4">
    <source>
        <dbReference type="Proteomes" id="UP001642484"/>
    </source>
</evidence>
<proteinExistence type="predicted"/>
<keyword evidence="4" id="KW-1185">Reference proteome</keyword>
<feature type="region of interest" description="Disordered" evidence="1">
    <location>
        <begin position="205"/>
        <end position="233"/>
    </location>
</feature>
<feature type="transmembrane region" description="Helical" evidence="2">
    <location>
        <begin position="6"/>
        <end position="24"/>
    </location>
</feature>
<evidence type="ECO:0000256" key="2">
    <source>
        <dbReference type="SAM" id="Phobius"/>
    </source>
</evidence>
<feature type="compositionally biased region" description="Low complexity" evidence="1">
    <location>
        <begin position="208"/>
        <end position="233"/>
    </location>
</feature>
<keyword evidence="2" id="KW-1133">Transmembrane helix</keyword>
<gene>
    <name evidence="3" type="ORF">CCMP2556_LOCUS49865</name>
</gene>
<accession>A0ABP0S375</accession>
<protein>
    <recommendedName>
        <fullName evidence="5">Ion transport domain-containing protein</fullName>
    </recommendedName>
</protein>
<organism evidence="3 4">
    <name type="scientific">Durusdinium trenchii</name>
    <dbReference type="NCBI Taxonomy" id="1381693"/>
    <lineage>
        <taxon>Eukaryota</taxon>
        <taxon>Sar</taxon>
        <taxon>Alveolata</taxon>
        <taxon>Dinophyceae</taxon>
        <taxon>Suessiales</taxon>
        <taxon>Symbiodiniaceae</taxon>
        <taxon>Durusdinium</taxon>
    </lineage>
</organism>
<keyword evidence="2" id="KW-0472">Membrane</keyword>
<evidence type="ECO:0008006" key="5">
    <source>
        <dbReference type="Google" id="ProtNLM"/>
    </source>
</evidence>
<sequence>MVQEAAQYLFALTFVVITFACAIASSDVMNEQFMNIGPAMLNLSRIMLGMYSSDEYQYLELEPKLLMSISVFVICTTIFLFNLLIAQLNCAYMGIFKDMLGYARLNRGSVILENVSRSSKHRWTKFVESLQMDEKLEFNEGDIGLAGGIQVLESASANPVTSDSIKRYGGSTCPTAPWPETANEVDIEDKVDRLEKIIEKAVKRITKASNKSQSGSGASSMASGSSSGSSGGI</sequence>
<evidence type="ECO:0000256" key="1">
    <source>
        <dbReference type="SAM" id="MobiDB-lite"/>
    </source>
</evidence>
<name>A0ABP0S375_9DINO</name>
<evidence type="ECO:0000313" key="3">
    <source>
        <dbReference type="EMBL" id="CAK9106755.1"/>
    </source>
</evidence>
<comment type="caution">
    <text evidence="3">The sequence shown here is derived from an EMBL/GenBank/DDBJ whole genome shotgun (WGS) entry which is preliminary data.</text>
</comment>